<dbReference type="InterPro" id="IPR029063">
    <property type="entry name" value="SAM-dependent_MTases_sf"/>
</dbReference>
<evidence type="ECO:0000313" key="12">
    <source>
        <dbReference type="Proteomes" id="UP000887569"/>
    </source>
</evidence>
<evidence type="ECO:0000256" key="4">
    <source>
        <dbReference type="ARBA" id="ARBA00022490"/>
    </source>
</evidence>
<feature type="domain" description="Methyltransferase type 11" evidence="10">
    <location>
        <begin position="54"/>
        <end position="133"/>
    </location>
</feature>
<dbReference type="InterPro" id="IPR022238">
    <property type="entry name" value="Bud23_C"/>
</dbReference>
<keyword evidence="5" id="KW-0489">Methyltransferase</keyword>
<evidence type="ECO:0000259" key="11">
    <source>
        <dbReference type="Pfam" id="PF12589"/>
    </source>
</evidence>
<evidence type="ECO:0000256" key="1">
    <source>
        <dbReference type="ARBA" id="ARBA00004123"/>
    </source>
</evidence>
<name>A0A915BXP5_PARUN</name>
<evidence type="ECO:0000256" key="5">
    <source>
        <dbReference type="ARBA" id="ARBA00022603"/>
    </source>
</evidence>
<dbReference type="GO" id="GO:0005730">
    <property type="term" value="C:nucleolus"/>
    <property type="evidence" value="ECO:0007669"/>
    <property type="project" value="TreeGrafter"/>
</dbReference>
<dbReference type="GO" id="GO:0070476">
    <property type="term" value="P:rRNA (guanine-N7)-methylation"/>
    <property type="evidence" value="ECO:0007669"/>
    <property type="project" value="InterPro"/>
</dbReference>
<evidence type="ECO:0000256" key="6">
    <source>
        <dbReference type="ARBA" id="ARBA00022679"/>
    </source>
</evidence>
<dbReference type="Gene3D" id="3.40.50.150">
    <property type="entry name" value="Vaccinia Virus protein VP39"/>
    <property type="match status" value="1"/>
</dbReference>
<dbReference type="WBParaSite" id="PgR068_g022_t01">
    <property type="protein sequence ID" value="PgR068_g022_t01"/>
    <property type="gene ID" value="PgR068_g022"/>
</dbReference>
<evidence type="ECO:0000313" key="13">
    <source>
        <dbReference type="WBParaSite" id="PgR068_g022_t01"/>
    </source>
</evidence>
<feature type="domain" description="18S rRNA (guanine(1575)-N(7))-methyltransferase Bud23 C-terminal" evidence="11">
    <location>
        <begin position="201"/>
        <end position="276"/>
    </location>
</feature>
<dbReference type="Pfam" id="PF12589">
    <property type="entry name" value="WBS_methylT"/>
    <property type="match status" value="1"/>
</dbReference>
<accession>A0A915BXP5</accession>
<comment type="subcellular location">
    <subcellularLocation>
        <location evidence="2">Cytoplasm</location>
    </subcellularLocation>
    <subcellularLocation>
        <location evidence="1">Nucleus</location>
    </subcellularLocation>
</comment>
<dbReference type="WBParaSite" id="PgR068_g022_t02">
    <property type="protein sequence ID" value="PgR068_g022_t02"/>
    <property type="gene ID" value="PgR068_g022"/>
</dbReference>
<keyword evidence="12" id="KW-1185">Reference proteome</keyword>
<dbReference type="Proteomes" id="UP000887569">
    <property type="component" value="Unplaced"/>
</dbReference>
<comment type="similarity">
    <text evidence="3">Belongs to the class I-like SAM-binding methyltransferase superfamily. BUD23/WBSCR22 family.</text>
</comment>
<dbReference type="PANTHER" id="PTHR12734:SF0">
    <property type="entry name" value="18S RRNA (GUANINE-N(7))-METHYLTRANSFERASE-RELATED"/>
    <property type="match status" value="1"/>
</dbReference>
<keyword evidence="4" id="KW-0963">Cytoplasm</keyword>
<dbReference type="SUPFAM" id="SSF53335">
    <property type="entry name" value="S-adenosyl-L-methionine-dependent methyltransferases"/>
    <property type="match status" value="1"/>
</dbReference>
<dbReference type="PANTHER" id="PTHR12734">
    <property type="entry name" value="METHYLTRANSFERASE-RELATED"/>
    <property type="match status" value="1"/>
</dbReference>
<evidence type="ECO:0000313" key="14">
    <source>
        <dbReference type="WBParaSite" id="PgR068_g022_t02"/>
    </source>
</evidence>
<keyword evidence="8" id="KW-0539">Nucleus</keyword>
<evidence type="ECO:0000256" key="7">
    <source>
        <dbReference type="ARBA" id="ARBA00022691"/>
    </source>
</evidence>
<dbReference type="GO" id="GO:0016435">
    <property type="term" value="F:rRNA (guanine) methyltransferase activity"/>
    <property type="evidence" value="ECO:0007669"/>
    <property type="project" value="InterPro"/>
</dbReference>
<feature type="region of interest" description="Disordered" evidence="9">
    <location>
        <begin position="230"/>
        <end position="278"/>
    </location>
</feature>
<proteinExistence type="inferred from homology"/>
<reference evidence="13 14" key="1">
    <citation type="submission" date="2022-11" db="UniProtKB">
        <authorList>
            <consortium name="WormBaseParasite"/>
        </authorList>
    </citation>
    <scope>IDENTIFICATION</scope>
</reference>
<dbReference type="CDD" id="cd02440">
    <property type="entry name" value="AdoMet_MTases"/>
    <property type="match status" value="1"/>
</dbReference>
<keyword evidence="7" id="KW-0949">S-adenosyl-L-methionine</keyword>
<evidence type="ECO:0000256" key="8">
    <source>
        <dbReference type="ARBA" id="ARBA00023242"/>
    </source>
</evidence>
<dbReference type="InterPro" id="IPR013216">
    <property type="entry name" value="Methyltransf_11"/>
</dbReference>
<dbReference type="Pfam" id="PF08241">
    <property type="entry name" value="Methyltransf_11"/>
    <property type="match status" value="1"/>
</dbReference>
<dbReference type="AlphaFoldDB" id="A0A915BXP5"/>
<evidence type="ECO:0000256" key="3">
    <source>
        <dbReference type="ARBA" id="ARBA00005547"/>
    </source>
</evidence>
<evidence type="ECO:0000256" key="2">
    <source>
        <dbReference type="ARBA" id="ARBA00004496"/>
    </source>
</evidence>
<dbReference type="InterPro" id="IPR039769">
    <property type="entry name" value="Bud23-like"/>
</dbReference>
<dbReference type="FunFam" id="3.40.50.150:FF:000216">
    <property type="entry name" value="S-adenosylmethionine-dependent methyltransferase, putative"/>
    <property type="match status" value="1"/>
</dbReference>
<protein>
    <submittedName>
        <fullName evidence="13 14">Methyltransferase WBSCR22</fullName>
    </submittedName>
</protein>
<dbReference type="GO" id="GO:0005737">
    <property type="term" value="C:cytoplasm"/>
    <property type="evidence" value="ECO:0007669"/>
    <property type="project" value="UniProtKB-SubCell"/>
</dbReference>
<keyword evidence="6" id="KW-0808">Transferase</keyword>
<feature type="compositionally biased region" description="Basic and acidic residues" evidence="9">
    <location>
        <begin position="249"/>
        <end position="267"/>
    </location>
</feature>
<evidence type="ECO:0000259" key="10">
    <source>
        <dbReference type="Pfam" id="PF08241"/>
    </source>
</evidence>
<evidence type="ECO:0000256" key="9">
    <source>
        <dbReference type="SAM" id="MobiDB-lite"/>
    </source>
</evidence>
<sequence length="278" mass="30981">MSRPEHSGPPELFYNEVESAKYTSNSHIISVQWEMSARALELLALMDEQPSLLLDIGCGSGLSGEVLSEAGHHWIGVDISEAMLKVAQEDREVSEDLILKDMGTGLPFRPGTFDGAISISAIQWLCHANANDENPRKRLLRFFQSLYACLGRGTRAVFQFYPENADQSELISSQAMRAGFSGGLVVDYPNSAKAKKIYLVLMTGGVQQLPKALMADNEQCSQISNIARRGFNRGRNDGRKPMKGSKAWIEAKKERARKQGREVHESSKYSGRRRKKIF</sequence>
<organism evidence="12 14">
    <name type="scientific">Parascaris univalens</name>
    <name type="common">Nematode worm</name>
    <dbReference type="NCBI Taxonomy" id="6257"/>
    <lineage>
        <taxon>Eukaryota</taxon>
        <taxon>Metazoa</taxon>
        <taxon>Ecdysozoa</taxon>
        <taxon>Nematoda</taxon>
        <taxon>Chromadorea</taxon>
        <taxon>Rhabditida</taxon>
        <taxon>Spirurina</taxon>
        <taxon>Ascaridomorpha</taxon>
        <taxon>Ascaridoidea</taxon>
        <taxon>Ascarididae</taxon>
        <taxon>Parascaris</taxon>
    </lineage>
</organism>